<evidence type="ECO:0000256" key="3">
    <source>
        <dbReference type="ARBA" id="ARBA00022801"/>
    </source>
</evidence>
<keyword evidence="7" id="KW-1185">Reference proteome</keyword>
<comment type="similarity">
    <text evidence="1 4">Belongs to the type-B carboxylesterase/lipase family.</text>
</comment>
<evidence type="ECO:0000256" key="4">
    <source>
        <dbReference type="RuleBase" id="RU361235"/>
    </source>
</evidence>
<feature type="domain" description="Carboxylesterase type B" evidence="5">
    <location>
        <begin position="17"/>
        <end position="452"/>
    </location>
</feature>
<keyword evidence="2 4" id="KW-0732">Signal</keyword>
<evidence type="ECO:0000313" key="6">
    <source>
        <dbReference type="EMBL" id="GFO42558.1"/>
    </source>
</evidence>
<dbReference type="Proteomes" id="UP000735302">
    <property type="component" value="Unassembled WGS sequence"/>
</dbReference>
<evidence type="ECO:0000313" key="7">
    <source>
        <dbReference type="Proteomes" id="UP000735302"/>
    </source>
</evidence>
<gene>
    <name evidence="6" type="ORF">PoB_006906300</name>
</gene>
<keyword evidence="3 4" id="KW-0378">Hydrolase</keyword>
<organism evidence="6 7">
    <name type="scientific">Plakobranchus ocellatus</name>
    <dbReference type="NCBI Taxonomy" id="259542"/>
    <lineage>
        <taxon>Eukaryota</taxon>
        <taxon>Metazoa</taxon>
        <taxon>Spiralia</taxon>
        <taxon>Lophotrochozoa</taxon>
        <taxon>Mollusca</taxon>
        <taxon>Gastropoda</taxon>
        <taxon>Heterobranchia</taxon>
        <taxon>Euthyneura</taxon>
        <taxon>Panpulmonata</taxon>
        <taxon>Sacoglossa</taxon>
        <taxon>Placobranchoidea</taxon>
        <taxon>Plakobranchidae</taxon>
        <taxon>Plakobranchus</taxon>
    </lineage>
</organism>
<evidence type="ECO:0000256" key="1">
    <source>
        <dbReference type="ARBA" id="ARBA00005964"/>
    </source>
</evidence>
<feature type="signal peptide" evidence="4">
    <location>
        <begin position="1"/>
        <end position="16"/>
    </location>
</feature>
<reference evidence="6 7" key="1">
    <citation type="journal article" date="2021" name="Elife">
        <title>Chloroplast acquisition without the gene transfer in kleptoplastic sea slugs, Plakobranchus ocellatus.</title>
        <authorList>
            <person name="Maeda T."/>
            <person name="Takahashi S."/>
            <person name="Yoshida T."/>
            <person name="Shimamura S."/>
            <person name="Takaki Y."/>
            <person name="Nagai Y."/>
            <person name="Toyoda A."/>
            <person name="Suzuki Y."/>
            <person name="Arimoto A."/>
            <person name="Ishii H."/>
            <person name="Satoh N."/>
            <person name="Nishiyama T."/>
            <person name="Hasebe M."/>
            <person name="Maruyama T."/>
            <person name="Minagawa J."/>
            <person name="Obokata J."/>
            <person name="Shigenobu S."/>
        </authorList>
    </citation>
    <scope>NUCLEOTIDE SEQUENCE [LARGE SCALE GENOMIC DNA]</scope>
</reference>
<dbReference type="PROSITE" id="PS00941">
    <property type="entry name" value="CARBOXYLESTERASE_B_2"/>
    <property type="match status" value="1"/>
</dbReference>
<name>A0AAV4DE57_9GAST</name>
<evidence type="ECO:0000259" key="5">
    <source>
        <dbReference type="Pfam" id="PF00135"/>
    </source>
</evidence>
<comment type="caution">
    <text evidence="6">The sequence shown here is derived from an EMBL/GenBank/DDBJ whole genome shotgun (WGS) entry which is preliminary data.</text>
</comment>
<dbReference type="InterPro" id="IPR019819">
    <property type="entry name" value="Carboxylesterase_B_CS"/>
</dbReference>
<sequence>MLLVWIVLSLPVVLNAAPAVQFPFGTVRGVDRRAQGTGRVYYTYHGIPYAEPPVGRRRFQPPEPYRGADPGRVINSNDFPAICMQPESEEFGATSEDCLFISVYAPPTNATKKVMVYIHGGGFTEGGMRGYVPGRMVTDHEVIVALIQYRLGALGWLSSGDDVLPGNLGLRDQLLGLKWIKDNIARFGGDPNDITIFGLSAGGISVSSLSLSPLAKGLFTKVIIQSGSVAAPWAINKNPRALMYQYAEAIGCKPRFYFPGVTRMYHQNILNCLMRKKASDLVFEIGSGDGDVLGRGLFSSSGLNPVLDGDVLPMDPVSIIKDETYLRDNGVFDRSYVIGVTNNEGLLLANIIAAVPFLTFDQLTLPSNVIGQVRGSAKAQFPLGVSEEMLNVVDFMYTFPRNADGSIPFQKVIDLPSDIGFVAPSIALARAIADNAPVYFYLFDHYPQALLSLVPVRYQHLLRRVPKSLRGLDGNCQK</sequence>
<feature type="chain" id="PRO_5043088100" description="Carboxylic ester hydrolase" evidence="4">
    <location>
        <begin position="17"/>
        <end position="478"/>
    </location>
</feature>
<dbReference type="InterPro" id="IPR019826">
    <property type="entry name" value="Carboxylesterase_B_AS"/>
</dbReference>
<dbReference type="InterPro" id="IPR002018">
    <property type="entry name" value="CarbesteraseB"/>
</dbReference>
<protein>
    <recommendedName>
        <fullName evidence="4">Carboxylic ester hydrolase</fullName>
        <ecNumber evidence="4">3.1.1.-</ecNumber>
    </recommendedName>
</protein>
<dbReference type="AlphaFoldDB" id="A0AAV4DE57"/>
<dbReference type="InterPro" id="IPR029058">
    <property type="entry name" value="AB_hydrolase_fold"/>
</dbReference>
<dbReference type="Gene3D" id="3.40.50.1820">
    <property type="entry name" value="alpha/beta hydrolase"/>
    <property type="match status" value="1"/>
</dbReference>
<evidence type="ECO:0000256" key="2">
    <source>
        <dbReference type="ARBA" id="ARBA00022729"/>
    </source>
</evidence>
<dbReference type="PROSITE" id="PS00122">
    <property type="entry name" value="CARBOXYLESTERASE_B_1"/>
    <property type="match status" value="1"/>
</dbReference>
<dbReference type="Pfam" id="PF00135">
    <property type="entry name" value="COesterase"/>
    <property type="match status" value="1"/>
</dbReference>
<dbReference type="EMBL" id="BLXT01007807">
    <property type="protein sequence ID" value="GFO42558.1"/>
    <property type="molecule type" value="Genomic_DNA"/>
</dbReference>
<dbReference type="EC" id="3.1.1.-" evidence="4"/>
<dbReference type="PANTHER" id="PTHR43903">
    <property type="entry name" value="NEUROLIGIN"/>
    <property type="match status" value="1"/>
</dbReference>
<dbReference type="InterPro" id="IPR051093">
    <property type="entry name" value="Neuroligin/BSAL"/>
</dbReference>
<dbReference type="GO" id="GO:0016787">
    <property type="term" value="F:hydrolase activity"/>
    <property type="evidence" value="ECO:0007669"/>
    <property type="project" value="UniProtKB-KW"/>
</dbReference>
<accession>A0AAV4DE57</accession>
<dbReference type="SUPFAM" id="SSF53474">
    <property type="entry name" value="alpha/beta-Hydrolases"/>
    <property type="match status" value="1"/>
</dbReference>
<proteinExistence type="inferred from homology"/>